<dbReference type="InterPro" id="IPR003439">
    <property type="entry name" value="ABC_transporter-like_ATP-bd"/>
</dbReference>
<dbReference type="PANTHER" id="PTHR43297">
    <property type="entry name" value="OLIGOPEPTIDE TRANSPORT ATP-BINDING PROTEIN APPD"/>
    <property type="match status" value="1"/>
</dbReference>
<dbReference type="EC" id="7.4.2.9" evidence="8"/>
<feature type="domain" description="ABC transporter" evidence="12">
    <location>
        <begin position="373"/>
        <end position="612"/>
    </location>
</feature>
<dbReference type="NCBIfam" id="TIGR01727">
    <property type="entry name" value="oligo_HPY"/>
    <property type="match status" value="2"/>
</dbReference>
<dbReference type="InterPro" id="IPR017871">
    <property type="entry name" value="ABC_transporter-like_CS"/>
</dbReference>
<dbReference type="AlphaFoldDB" id="A0A193SPX8"/>
<keyword evidence="5" id="KW-0547">Nucleotide-binding</keyword>
<dbReference type="PANTHER" id="PTHR43297:SF2">
    <property type="entry name" value="DIPEPTIDE TRANSPORT ATP-BINDING PROTEIN DPPD"/>
    <property type="match status" value="1"/>
</dbReference>
<comment type="subunit">
    <text evidence="11">The complex is composed of two ATP-binding proteins (DppD and DppF), two transmembrane proteins (DppB and DppC) and a solute-binding protein (DppA1-A5). Five orthologous SBPs (DppA1-A5) are present in P.aeruginosa, which increases the substrate specificity of the DppBCDF transporter.</text>
</comment>
<evidence type="ECO:0000256" key="9">
    <source>
        <dbReference type="ARBA" id="ARBA00047356"/>
    </source>
</evidence>
<proteinExistence type="inferred from homology"/>
<dbReference type="PROSITE" id="PS50893">
    <property type="entry name" value="ABC_TRANSPORTER_2"/>
    <property type="match status" value="2"/>
</dbReference>
<dbReference type="SMART" id="SM00382">
    <property type="entry name" value="AAA"/>
    <property type="match status" value="2"/>
</dbReference>
<dbReference type="GO" id="GO:0005886">
    <property type="term" value="C:plasma membrane"/>
    <property type="evidence" value="ECO:0007669"/>
    <property type="project" value="UniProtKB-SubCell"/>
</dbReference>
<feature type="domain" description="ABC transporter" evidence="12">
    <location>
        <begin position="18"/>
        <end position="268"/>
    </location>
</feature>
<keyword evidence="4" id="KW-1003">Cell membrane</keyword>
<evidence type="ECO:0000256" key="3">
    <source>
        <dbReference type="ARBA" id="ARBA00022448"/>
    </source>
</evidence>
<reference evidence="14" key="1">
    <citation type="submission" date="2017-11" db="EMBL/GenBank/DDBJ databases">
        <authorList>
            <person name="Blom J."/>
        </authorList>
    </citation>
    <scope>NUCLEOTIDE SEQUENCE [LARGE SCALE GENOMIC DNA]</scope>
</reference>
<evidence type="ECO:0000256" key="2">
    <source>
        <dbReference type="ARBA" id="ARBA00005417"/>
    </source>
</evidence>
<organism evidence="13 14">
    <name type="scientific">Pseudomonas cerasi</name>
    <dbReference type="NCBI Taxonomy" id="1583341"/>
    <lineage>
        <taxon>Bacteria</taxon>
        <taxon>Pseudomonadati</taxon>
        <taxon>Pseudomonadota</taxon>
        <taxon>Gammaproteobacteria</taxon>
        <taxon>Pseudomonadales</taxon>
        <taxon>Pseudomonadaceae</taxon>
        <taxon>Pseudomonas</taxon>
    </lineage>
</organism>
<dbReference type="EMBL" id="LT963395">
    <property type="protein sequence ID" value="SOS20753.1"/>
    <property type="molecule type" value="Genomic_DNA"/>
</dbReference>
<dbReference type="PROSITE" id="PS00211">
    <property type="entry name" value="ABC_TRANSPORTER_1"/>
    <property type="match status" value="2"/>
</dbReference>
<dbReference type="GO" id="GO:0015833">
    <property type="term" value="P:peptide transport"/>
    <property type="evidence" value="ECO:0007669"/>
    <property type="project" value="InterPro"/>
</dbReference>
<evidence type="ECO:0000256" key="4">
    <source>
        <dbReference type="ARBA" id="ARBA00022475"/>
    </source>
</evidence>
<evidence type="ECO:0000256" key="8">
    <source>
        <dbReference type="ARBA" id="ARBA00038852"/>
    </source>
</evidence>
<protein>
    <recommendedName>
        <fullName evidence="8">ABC-type dipeptide transporter</fullName>
        <ecNumber evidence="8">7.4.2.9</ecNumber>
    </recommendedName>
</protein>
<keyword evidence="14" id="KW-1185">Reference proteome</keyword>
<name>A0A193SPX8_9PSED</name>
<keyword evidence="6 13" id="KW-0067">ATP-binding</keyword>
<dbReference type="InterPro" id="IPR003593">
    <property type="entry name" value="AAA+_ATPase"/>
</dbReference>
<dbReference type="GO" id="GO:0005524">
    <property type="term" value="F:ATP binding"/>
    <property type="evidence" value="ECO:0007669"/>
    <property type="project" value="UniProtKB-KW"/>
</dbReference>
<dbReference type="FunFam" id="3.40.50.300:FF:000016">
    <property type="entry name" value="Oligopeptide ABC transporter ATP-binding component"/>
    <property type="match status" value="2"/>
</dbReference>
<gene>
    <name evidence="13" type="ORF">PL963_02757</name>
</gene>
<dbReference type="GO" id="GO:0016887">
    <property type="term" value="F:ATP hydrolysis activity"/>
    <property type="evidence" value="ECO:0007669"/>
    <property type="project" value="InterPro"/>
</dbReference>
<comment type="function">
    <text evidence="10">Part of the ABC transporter DppABCDF involved in the uptake of various di/tripeptides. Is also involved in the uptake of phaseolotoxin, a toxic tripeptide inhibiting the enzyme ornithine carbamoyltransferase. Responsible for energy coupling to the transport system.</text>
</comment>
<evidence type="ECO:0000256" key="11">
    <source>
        <dbReference type="ARBA" id="ARBA00065473"/>
    </source>
</evidence>
<dbReference type="GO" id="GO:0055085">
    <property type="term" value="P:transmembrane transport"/>
    <property type="evidence" value="ECO:0007669"/>
    <property type="project" value="UniProtKB-ARBA"/>
</dbReference>
<dbReference type="Pfam" id="PF08352">
    <property type="entry name" value="oligo_HPY"/>
    <property type="match status" value="2"/>
</dbReference>
<dbReference type="Proteomes" id="UP000239025">
    <property type="component" value="Chromosome 1"/>
</dbReference>
<evidence type="ECO:0000256" key="7">
    <source>
        <dbReference type="ARBA" id="ARBA00023136"/>
    </source>
</evidence>
<keyword evidence="7" id="KW-0472">Membrane</keyword>
<comment type="subcellular location">
    <subcellularLocation>
        <location evidence="1">Cell inner membrane</location>
        <topology evidence="1">Peripheral membrane protein</topology>
    </subcellularLocation>
</comment>
<comment type="similarity">
    <text evidence="2">Belongs to the ABC transporter superfamily.</text>
</comment>
<dbReference type="Pfam" id="PF00005">
    <property type="entry name" value="ABC_tran"/>
    <property type="match status" value="2"/>
</dbReference>
<dbReference type="InterPro" id="IPR050388">
    <property type="entry name" value="ABC_Ni/Peptide_Import"/>
</dbReference>
<dbReference type="SUPFAM" id="SSF52540">
    <property type="entry name" value="P-loop containing nucleoside triphosphate hydrolases"/>
    <property type="match status" value="2"/>
</dbReference>
<evidence type="ECO:0000256" key="1">
    <source>
        <dbReference type="ARBA" id="ARBA00004417"/>
    </source>
</evidence>
<dbReference type="NCBIfam" id="NF008453">
    <property type="entry name" value="PRK11308.1"/>
    <property type="match status" value="2"/>
</dbReference>
<dbReference type="NCBIfam" id="NF007739">
    <property type="entry name" value="PRK10419.1"/>
    <property type="match status" value="2"/>
</dbReference>
<dbReference type="InterPro" id="IPR027417">
    <property type="entry name" value="P-loop_NTPase"/>
</dbReference>
<sequence length="679" mass="74689">MSVSEMSPAPDAAQQPTLDVRDLCTSFHTRAGVLPAVRNVSLRVQPGRILGLVGESGSGKSVTGFSILGLVDEPGRISGGQVLFKGRDLTRLSASQLRDIQGNRVAMIFQDPMMTLNPVLRVDTQMIEAVRAHSPLSKREAREHASRTLALMGIASPEERLRAYPHQLSGGMRQRVAIAIALLHAPDLIIADEPTTALDVTIQAQILSEVQKLVREQGTSLIWITHDLSVIAGLADDVAVMYAGRIVEQGSVADVLDRPQHPYTQGLIDSLPSRNQRGQRLRQIPGMAPDLLSMPVGCAFAARCPRASQVCAQEPRRSVRRSLNPTRHDRARWFAVFTQERPMPSDQIPLIELHQVSKTFGKAVDKRSLQGLLQRLHLTRAKPLTHAVDRVDLRIMRGEVVGLVGESGCGKSTLGRMVAGLLPVSSGTTSVDGRPLDSLTTRERKALRLKVQMIFQDPSSSLNPRLRVDRIVGEGALLHGLTDRKGADDYVSAQLQRAGLSPQLRQRYPHQFSGGQRQRIGIARALAVQPELLVCDESVAALDVSIQAQILNLFMDLRDELGLTYLFISHDLGVVEHLCDRVIVMYLGRVVETASVDDLFARANHPYTQALLAQIPRFDIRSTRYDAIQGEIPSPLNPPAGCHFHPRCPHAMARCREEVPALREVSPNHQSACHLNDQR</sequence>
<evidence type="ECO:0000259" key="12">
    <source>
        <dbReference type="PROSITE" id="PS50893"/>
    </source>
</evidence>
<dbReference type="InterPro" id="IPR013563">
    <property type="entry name" value="Oligopep_ABC_C"/>
</dbReference>
<evidence type="ECO:0000256" key="6">
    <source>
        <dbReference type="ARBA" id="ARBA00022840"/>
    </source>
</evidence>
<comment type="catalytic activity">
    <reaction evidence="9">
        <text>a dipeptide(out) + ATP + H2O = a dipeptide(in) + ADP + phosphate + H(+)</text>
        <dbReference type="Rhea" id="RHEA:23120"/>
        <dbReference type="ChEBI" id="CHEBI:15377"/>
        <dbReference type="ChEBI" id="CHEBI:15378"/>
        <dbReference type="ChEBI" id="CHEBI:30616"/>
        <dbReference type="ChEBI" id="CHEBI:43474"/>
        <dbReference type="ChEBI" id="CHEBI:90799"/>
        <dbReference type="ChEBI" id="CHEBI:456216"/>
        <dbReference type="EC" id="7.4.2.9"/>
    </reaction>
</comment>
<evidence type="ECO:0000256" key="5">
    <source>
        <dbReference type="ARBA" id="ARBA00022741"/>
    </source>
</evidence>
<keyword evidence="3" id="KW-0813">Transport</keyword>
<evidence type="ECO:0000256" key="10">
    <source>
        <dbReference type="ARBA" id="ARBA00058018"/>
    </source>
</evidence>
<dbReference type="Gene3D" id="3.40.50.300">
    <property type="entry name" value="P-loop containing nucleotide triphosphate hydrolases"/>
    <property type="match status" value="2"/>
</dbReference>
<dbReference type="CDD" id="cd03257">
    <property type="entry name" value="ABC_NikE_OppD_transporters"/>
    <property type="match status" value="2"/>
</dbReference>
<evidence type="ECO:0000313" key="14">
    <source>
        <dbReference type="Proteomes" id="UP000239025"/>
    </source>
</evidence>
<accession>A0A193SPX8</accession>
<evidence type="ECO:0000313" key="13">
    <source>
        <dbReference type="EMBL" id="SOS20753.1"/>
    </source>
</evidence>